<organism evidence="2 3">
    <name type="scientific">Ochrobactrum chromiisoli</name>
    <dbReference type="NCBI Taxonomy" id="2993941"/>
    <lineage>
        <taxon>Bacteria</taxon>
        <taxon>Pseudomonadati</taxon>
        <taxon>Pseudomonadota</taxon>
        <taxon>Alphaproteobacteria</taxon>
        <taxon>Hyphomicrobiales</taxon>
        <taxon>Brucellaceae</taxon>
        <taxon>Brucella/Ochrobactrum group</taxon>
        <taxon>Ochrobactrum</taxon>
    </lineage>
</organism>
<keyword evidence="1" id="KW-0732">Signal</keyword>
<gene>
    <name evidence="2" type="ORF">OPR82_19455</name>
</gene>
<reference evidence="2 3" key="1">
    <citation type="submission" date="2022-11" db="EMBL/GenBank/DDBJ databases">
        <title>Brucella sp. YY2X, whole genome shotgun sequencing project.</title>
        <authorList>
            <person name="Yang Y."/>
        </authorList>
    </citation>
    <scope>NUCLEOTIDE SEQUENCE [LARGE SCALE GENOMIC DNA]</scope>
    <source>
        <strain evidence="2 3">YY2X</strain>
    </source>
</reference>
<dbReference type="Gene3D" id="2.40.50.90">
    <property type="match status" value="1"/>
</dbReference>
<comment type="caution">
    <text evidence="2">The sequence shown here is derived from an EMBL/GenBank/DDBJ whole genome shotgun (WGS) entry which is preliminary data.</text>
</comment>
<dbReference type="RefSeq" id="WP_265986552.1">
    <property type="nucleotide sequence ID" value="NZ_JAPHAV010000016.1"/>
</dbReference>
<name>A0ABT3QTH4_9HYPH</name>
<evidence type="ECO:0000313" key="3">
    <source>
        <dbReference type="Proteomes" id="UP001301216"/>
    </source>
</evidence>
<evidence type="ECO:0000256" key="1">
    <source>
        <dbReference type="SAM" id="SignalP"/>
    </source>
</evidence>
<accession>A0ABT3QTH4</accession>
<dbReference type="InterPro" id="IPR035437">
    <property type="entry name" value="SNase_OB-fold_sf"/>
</dbReference>
<proteinExistence type="predicted"/>
<keyword evidence="3" id="KW-1185">Reference proteome</keyword>
<feature type="signal peptide" evidence="1">
    <location>
        <begin position="1"/>
        <end position="19"/>
    </location>
</feature>
<dbReference type="Proteomes" id="UP001301216">
    <property type="component" value="Unassembled WGS sequence"/>
</dbReference>
<protein>
    <submittedName>
        <fullName evidence="2">Thermonuclease family protein</fullName>
    </submittedName>
</protein>
<evidence type="ECO:0000313" key="2">
    <source>
        <dbReference type="EMBL" id="MCX2698898.1"/>
    </source>
</evidence>
<dbReference type="SUPFAM" id="SSF50199">
    <property type="entry name" value="Staphylococcal nuclease"/>
    <property type="match status" value="1"/>
</dbReference>
<dbReference type="EMBL" id="JAPHAV010000016">
    <property type="protein sequence ID" value="MCX2698898.1"/>
    <property type="molecule type" value="Genomic_DNA"/>
</dbReference>
<feature type="chain" id="PRO_5046626582" evidence="1">
    <location>
        <begin position="20"/>
        <end position="179"/>
    </location>
</feature>
<sequence length="179" mass="19580">MKHALITLGLALFSPMAIAAPEGYFDLQQGVTLESGDTWVFEGQRYRLYGVQTCLRGTAFTDTTGRKKDCGEASLAVFAAYIKDTKPVCAAVAQTADTSYVICYATIGGNRLDLATMFIMSGYAFAALKADGLPYYPAYAVAEHEAREKRAGLWQFEDVQHPAILLSKSANERTRNSQQ</sequence>